<evidence type="ECO:0000256" key="7">
    <source>
        <dbReference type="ARBA" id="ARBA00022958"/>
    </source>
</evidence>
<keyword evidence="11" id="KW-0407">Ion channel</keyword>
<feature type="transmembrane region" description="Helical" evidence="13">
    <location>
        <begin position="173"/>
        <end position="191"/>
    </location>
</feature>
<feature type="transmembrane region" description="Helical" evidence="13">
    <location>
        <begin position="152"/>
        <end position="167"/>
    </location>
</feature>
<dbReference type="RefSeq" id="WP_089406759.1">
    <property type="nucleotide sequence ID" value="NZ_FZOU01000001.1"/>
</dbReference>
<evidence type="ECO:0000256" key="9">
    <source>
        <dbReference type="ARBA" id="ARBA00023065"/>
    </source>
</evidence>
<accession>A0A239DIB7</accession>
<protein>
    <submittedName>
        <fullName evidence="14">Uncharacterized membrane protein</fullName>
    </submittedName>
</protein>
<evidence type="ECO:0000256" key="2">
    <source>
        <dbReference type="ARBA" id="ARBA00006920"/>
    </source>
</evidence>
<comment type="similarity">
    <text evidence="2">Belongs to the TMEM175 family.</text>
</comment>
<dbReference type="GO" id="GO:0005267">
    <property type="term" value="F:potassium channel activity"/>
    <property type="evidence" value="ECO:0007669"/>
    <property type="project" value="UniProtKB-KW"/>
</dbReference>
<gene>
    <name evidence="14" type="ORF">SAMN05421770_101465</name>
</gene>
<keyword evidence="6" id="KW-0631">Potassium channel</keyword>
<evidence type="ECO:0000256" key="1">
    <source>
        <dbReference type="ARBA" id="ARBA00004141"/>
    </source>
</evidence>
<comment type="catalytic activity">
    <reaction evidence="12">
        <text>K(+)(in) = K(+)(out)</text>
        <dbReference type="Rhea" id="RHEA:29463"/>
        <dbReference type="ChEBI" id="CHEBI:29103"/>
    </reaction>
</comment>
<dbReference type="InterPro" id="IPR010617">
    <property type="entry name" value="TMEM175-like"/>
</dbReference>
<evidence type="ECO:0000256" key="4">
    <source>
        <dbReference type="ARBA" id="ARBA00022538"/>
    </source>
</evidence>
<keyword evidence="7" id="KW-0630">Potassium</keyword>
<dbReference type="PANTHER" id="PTHR31462:SF5">
    <property type="entry name" value="ENDOSOMAL_LYSOSOMAL PROTON CHANNEL TMEM175"/>
    <property type="match status" value="1"/>
</dbReference>
<dbReference type="OrthoDB" id="7626281at2"/>
<reference evidence="14 15" key="1">
    <citation type="submission" date="2017-06" db="EMBL/GenBank/DDBJ databases">
        <authorList>
            <person name="Kim H.J."/>
            <person name="Triplett B.A."/>
        </authorList>
    </citation>
    <scope>NUCLEOTIDE SEQUENCE [LARGE SCALE GENOMIC DNA]</scope>
    <source>
        <strain evidence="14 15">DSM 18704</strain>
    </source>
</reference>
<keyword evidence="9" id="KW-0406">Ion transport</keyword>
<keyword evidence="15" id="KW-1185">Reference proteome</keyword>
<dbReference type="Pfam" id="PF06736">
    <property type="entry name" value="TMEM175"/>
    <property type="match status" value="1"/>
</dbReference>
<keyword evidence="5 13" id="KW-0812">Transmembrane</keyword>
<comment type="subcellular location">
    <subcellularLocation>
        <location evidence="1">Membrane</location>
        <topology evidence="1">Multi-pass membrane protein</topology>
    </subcellularLocation>
</comment>
<evidence type="ECO:0000256" key="3">
    <source>
        <dbReference type="ARBA" id="ARBA00022448"/>
    </source>
</evidence>
<organism evidence="14 15">
    <name type="scientific">Granulicella rosea</name>
    <dbReference type="NCBI Taxonomy" id="474952"/>
    <lineage>
        <taxon>Bacteria</taxon>
        <taxon>Pseudomonadati</taxon>
        <taxon>Acidobacteriota</taxon>
        <taxon>Terriglobia</taxon>
        <taxon>Terriglobales</taxon>
        <taxon>Acidobacteriaceae</taxon>
        <taxon>Granulicella</taxon>
    </lineage>
</organism>
<evidence type="ECO:0000256" key="12">
    <source>
        <dbReference type="ARBA" id="ARBA00034430"/>
    </source>
</evidence>
<keyword evidence="3" id="KW-0813">Transport</keyword>
<feature type="transmembrane region" description="Helical" evidence="13">
    <location>
        <begin position="108"/>
        <end position="131"/>
    </location>
</feature>
<keyword evidence="8 13" id="KW-1133">Transmembrane helix</keyword>
<proteinExistence type="inferred from homology"/>
<evidence type="ECO:0000256" key="8">
    <source>
        <dbReference type="ARBA" id="ARBA00022989"/>
    </source>
</evidence>
<evidence type="ECO:0000313" key="15">
    <source>
        <dbReference type="Proteomes" id="UP000198356"/>
    </source>
</evidence>
<evidence type="ECO:0000256" key="13">
    <source>
        <dbReference type="SAM" id="Phobius"/>
    </source>
</evidence>
<keyword evidence="10 13" id="KW-0472">Membrane</keyword>
<evidence type="ECO:0000256" key="5">
    <source>
        <dbReference type="ARBA" id="ARBA00022692"/>
    </source>
</evidence>
<evidence type="ECO:0000256" key="10">
    <source>
        <dbReference type="ARBA" id="ARBA00023136"/>
    </source>
</evidence>
<sequence length="210" mass="23837">MSKTRPSPGRLEAFSDGVLAVVITIMVLELKVPHESGFAGLQPILPILLVYLLSFAVAGIYWINHHELVHRLKAVDEFILYANLGFLFCISLMPFFTDYVLEKHFEPFSVMLYGISMVANGLSFWVLRVAVNRVLCLEGQLIEEDIATQRKHIFSLFVYLIGVPLAYRYPRFAMADIALVTVLWIIPTFGVKPNDALAQPHTHDHNPDRR</sequence>
<evidence type="ECO:0000313" key="14">
    <source>
        <dbReference type="EMBL" id="SNS31638.1"/>
    </source>
</evidence>
<dbReference type="GO" id="GO:0015252">
    <property type="term" value="F:proton channel activity"/>
    <property type="evidence" value="ECO:0007669"/>
    <property type="project" value="InterPro"/>
</dbReference>
<feature type="transmembrane region" description="Helical" evidence="13">
    <location>
        <begin position="12"/>
        <end position="32"/>
    </location>
</feature>
<dbReference type="Proteomes" id="UP000198356">
    <property type="component" value="Unassembled WGS sequence"/>
</dbReference>
<dbReference type="PANTHER" id="PTHR31462">
    <property type="entry name" value="ENDOSOMAL/LYSOSOMAL POTASSIUM CHANNEL TMEM175"/>
    <property type="match status" value="1"/>
</dbReference>
<keyword evidence="4" id="KW-0633">Potassium transport</keyword>
<evidence type="ECO:0000256" key="11">
    <source>
        <dbReference type="ARBA" id="ARBA00023303"/>
    </source>
</evidence>
<feature type="transmembrane region" description="Helical" evidence="13">
    <location>
        <begin position="44"/>
        <end position="63"/>
    </location>
</feature>
<name>A0A239DIB7_9BACT</name>
<feature type="transmembrane region" description="Helical" evidence="13">
    <location>
        <begin position="75"/>
        <end position="96"/>
    </location>
</feature>
<evidence type="ECO:0000256" key="6">
    <source>
        <dbReference type="ARBA" id="ARBA00022826"/>
    </source>
</evidence>
<dbReference type="EMBL" id="FZOU01000001">
    <property type="protein sequence ID" value="SNS31638.1"/>
    <property type="molecule type" value="Genomic_DNA"/>
</dbReference>
<dbReference type="AlphaFoldDB" id="A0A239DIB7"/>
<dbReference type="GO" id="GO:0016020">
    <property type="term" value="C:membrane"/>
    <property type="evidence" value="ECO:0007669"/>
    <property type="project" value="UniProtKB-SubCell"/>
</dbReference>